<dbReference type="GO" id="GO:0055075">
    <property type="term" value="P:potassium ion homeostasis"/>
    <property type="evidence" value="ECO:0007669"/>
    <property type="project" value="TreeGrafter"/>
</dbReference>
<keyword evidence="7" id="KW-1185">Reference proteome</keyword>
<dbReference type="Pfam" id="PF00324">
    <property type="entry name" value="AA_permease"/>
    <property type="match status" value="1"/>
</dbReference>
<organism evidence="7 8">
    <name type="scientific">Steinernema glaseri</name>
    <dbReference type="NCBI Taxonomy" id="37863"/>
    <lineage>
        <taxon>Eukaryota</taxon>
        <taxon>Metazoa</taxon>
        <taxon>Ecdysozoa</taxon>
        <taxon>Nematoda</taxon>
        <taxon>Chromadorea</taxon>
        <taxon>Rhabditida</taxon>
        <taxon>Tylenchina</taxon>
        <taxon>Panagrolaimomorpha</taxon>
        <taxon>Strongyloidoidea</taxon>
        <taxon>Steinernematidae</taxon>
        <taxon>Steinernema</taxon>
    </lineage>
</organism>
<dbReference type="AlphaFoldDB" id="A0A1I7Y6Y4"/>
<evidence type="ECO:0000259" key="6">
    <source>
        <dbReference type="Pfam" id="PF00324"/>
    </source>
</evidence>
<dbReference type="GO" id="GO:0045202">
    <property type="term" value="C:synapse"/>
    <property type="evidence" value="ECO:0007669"/>
    <property type="project" value="GOC"/>
</dbReference>
<dbReference type="PANTHER" id="PTHR11827:SF53">
    <property type="entry name" value="K+_CL-COTRANSPORTER"/>
    <property type="match status" value="1"/>
</dbReference>
<dbReference type="GO" id="GO:0055064">
    <property type="term" value="P:chloride ion homeostasis"/>
    <property type="evidence" value="ECO:0007669"/>
    <property type="project" value="TreeGrafter"/>
</dbReference>
<keyword evidence="3 5" id="KW-1133">Transmembrane helix</keyword>
<feature type="transmembrane region" description="Helical" evidence="5">
    <location>
        <begin position="72"/>
        <end position="90"/>
    </location>
</feature>
<feature type="transmembrane region" description="Helical" evidence="5">
    <location>
        <begin position="96"/>
        <end position="111"/>
    </location>
</feature>
<evidence type="ECO:0000256" key="1">
    <source>
        <dbReference type="ARBA" id="ARBA00004141"/>
    </source>
</evidence>
<comment type="subcellular location">
    <subcellularLocation>
        <location evidence="1">Membrane</location>
        <topology evidence="1">Multi-pass membrane protein</topology>
    </subcellularLocation>
</comment>
<keyword evidence="4 5" id="KW-0472">Membrane</keyword>
<dbReference type="GO" id="GO:0015379">
    <property type="term" value="F:potassium:chloride symporter activity"/>
    <property type="evidence" value="ECO:0007669"/>
    <property type="project" value="TreeGrafter"/>
</dbReference>
<dbReference type="GO" id="GO:0005886">
    <property type="term" value="C:plasma membrane"/>
    <property type="evidence" value="ECO:0007669"/>
    <property type="project" value="TreeGrafter"/>
</dbReference>
<dbReference type="WBParaSite" id="L893_g13111.t1">
    <property type="protein sequence ID" value="L893_g13111.t1"/>
    <property type="gene ID" value="L893_g13111"/>
</dbReference>
<sequence length="124" mass="14287">LQPFAKLTKNNEPFVGLILTTIIAELAILMGAMDQIAAVVDFFFLMCYAFVNMICVLHSVLGAPNWRPRFRYYHWTLSLLGAFLCFFIMFSTHWDYAVISCILCLAIYKYVEWKGAKKEWGDGI</sequence>
<evidence type="ECO:0000313" key="8">
    <source>
        <dbReference type="WBParaSite" id="L893_g13111.t1"/>
    </source>
</evidence>
<feature type="transmembrane region" description="Helical" evidence="5">
    <location>
        <begin position="12"/>
        <end position="30"/>
    </location>
</feature>
<feature type="transmembrane region" description="Helical" evidence="5">
    <location>
        <begin position="36"/>
        <end position="60"/>
    </location>
</feature>
<evidence type="ECO:0000256" key="5">
    <source>
        <dbReference type="SAM" id="Phobius"/>
    </source>
</evidence>
<dbReference type="GO" id="GO:1990573">
    <property type="term" value="P:potassium ion import across plasma membrane"/>
    <property type="evidence" value="ECO:0007669"/>
    <property type="project" value="TreeGrafter"/>
</dbReference>
<name>A0A1I7Y6Y4_9BILA</name>
<dbReference type="InterPro" id="IPR004842">
    <property type="entry name" value="SLC12A_fam"/>
</dbReference>
<dbReference type="Gene3D" id="1.20.1740.10">
    <property type="entry name" value="Amino acid/polyamine transporter I"/>
    <property type="match status" value="1"/>
</dbReference>
<dbReference type="InterPro" id="IPR004841">
    <property type="entry name" value="AA-permease/SLC12A_dom"/>
</dbReference>
<dbReference type="GO" id="GO:0007268">
    <property type="term" value="P:chemical synaptic transmission"/>
    <property type="evidence" value="ECO:0007669"/>
    <property type="project" value="TreeGrafter"/>
</dbReference>
<accession>A0A1I7Y6Y4</accession>
<reference evidence="8" key="1">
    <citation type="submission" date="2016-11" db="UniProtKB">
        <authorList>
            <consortium name="WormBaseParasite"/>
        </authorList>
    </citation>
    <scope>IDENTIFICATION</scope>
</reference>
<dbReference type="GO" id="GO:0006884">
    <property type="term" value="P:cell volume homeostasis"/>
    <property type="evidence" value="ECO:0007669"/>
    <property type="project" value="TreeGrafter"/>
</dbReference>
<dbReference type="PANTHER" id="PTHR11827">
    <property type="entry name" value="SOLUTE CARRIER FAMILY 12, CATION COTRANSPORTERS"/>
    <property type="match status" value="1"/>
</dbReference>
<keyword evidence="2 5" id="KW-0812">Transmembrane</keyword>
<evidence type="ECO:0000256" key="2">
    <source>
        <dbReference type="ARBA" id="ARBA00022692"/>
    </source>
</evidence>
<evidence type="ECO:0000256" key="4">
    <source>
        <dbReference type="ARBA" id="ARBA00023136"/>
    </source>
</evidence>
<evidence type="ECO:0000313" key="7">
    <source>
        <dbReference type="Proteomes" id="UP000095287"/>
    </source>
</evidence>
<protein>
    <submittedName>
        <fullName evidence="8">AA_permease domain-containing protein</fullName>
    </submittedName>
</protein>
<evidence type="ECO:0000256" key="3">
    <source>
        <dbReference type="ARBA" id="ARBA00022989"/>
    </source>
</evidence>
<feature type="domain" description="Amino acid permease/ SLC12A" evidence="6">
    <location>
        <begin position="3"/>
        <end position="122"/>
    </location>
</feature>
<dbReference type="Proteomes" id="UP000095287">
    <property type="component" value="Unplaced"/>
</dbReference>
<proteinExistence type="predicted"/>